<accession>L1KWF2</accession>
<name>L1KWF2_9ACTN</name>
<dbReference type="AlphaFoldDB" id="L1KWF2"/>
<keyword evidence="2" id="KW-1185">Reference proteome</keyword>
<organism evidence="1 2">
    <name type="scientific">Streptomyces ipomoeae 91-03</name>
    <dbReference type="NCBI Taxonomy" id="698759"/>
    <lineage>
        <taxon>Bacteria</taxon>
        <taxon>Bacillati</taxon>
        <taxon>Actinomycetota</taxon>
        <taxon>Actinomycetes</taxon>
        <taxon>Kitasatosporales</taxon>
        <taxon>Streptomycetaceae</taxon>
        <taxon>Streptomyces</taxon>
    </lineage>
</organism>
<feature type="non-terminal residue" evidence="1">
    <location>
        <position position="16"/>
    </location>
</feature>
<sequence>MGRAGRGCLRHPVLGL</sequence>
<evidence type="ECO:0000313" key="1">
    <source>
        <dbReference type="EMBL" id="EKX65161.1"/>
    </source>
</evidence>
<dbReference type="Proteomes" id="UP000010411">
    <property type="component" value="Unassembled WGS sequence"/>
</dbReference>
<protein>
    <submittedName>
        <fullName evidence="1">Uncharacterized protein</fullName>
    </submittedName>
</protein>
<gene>
    <name evidence="1" type="ORF">STRIP9103_01759</name>
</gene>
<dbReference type="EMBL" id="AEJC01000308">
    <property type="protein sequence ID" value="EKX65161.1"/>
    <property type="molecule type" value="Genomic_DNA"/>
</dbReference>
<evidence type="ECO:0000313" key="2">
    <source>
        <dbReference type="Proteomes" id="UP000010411"/>
    </source>
</evidence>
<proteinExistence type="predicted"/>
<comment type="caution">
    <text evidence="1">The sequence shown here is derived from an EMBL/GenBank/DDBJ whole genome shotgun (WGS) entry which is preliminary data.</text>
</comment>
<reference evidence="1 2" key="1">
    <citation type="submission" date="2012-11" db="EMBL/GenBank/DDBJ databases">
        <authorList>
            <person name="Huguet-Tapia J.C."/>
            <person name="Durkin A.S."/>
            <person name="Pettis G.S."/>
            <person name="Badger J.H."/>
        </authorList>
    </citation>
    <scope>NUCLEOTIDE SEQUENCE [LARGE SCALE GENOMIC DNA]</scope>
    <source>
        <strain evidence="1 2">91-03</strain>
    </source>
</reference>